<proteinExistence type="predicted"/>
<name>A0A8J2X3G6_9STRA</name>
<comment type="caution">
    <text evidence="1">The sequence shown here is derived from an EMBL/GenBank/DDBJ whole genome shotgun (WGS) entry which is preliminary data.</text>
</comment>
<evidence type="ECO:0000313" key="2">
    <source>
        <dbReference type="Proteomes" id="UP000789595"/>
    </source>
</evidence>
<gene>
    <name evidence="1" type="ORF">PECAL_4P00710</name>
</gene>
<dbReference type="AlphaFoldDB" id="A0A8J2X3G6"/>
<reference evidence="1" key="1">
    <citation type="submission" date="2021-11" db="EMBL/GenBank/DDBJ databases">
        <authorList>
            <consortium name="Genoscope - CEA"/>
            <person name="William W."/>
        </authorList>
    </citation>
    <scope>NUCLEOTIDE SEQUENCE</scope>
</reference>
<accession>A0A8J2X3G6</accession>
<dbReference type="EMBL" id="CAKKNE010000004">
    <property type="protein sequence ID" value="CAH0372911.1"/>
    <property type="molecule type" value="Genomic_DNA"/>
</dbReference>
<protein>
    <submittedName>
        <fullName evidence="1">Uncharacterized protein</fullName>
    </submittedName>
</protein>
<sequence length="483" mass="53558">MQKDSNRLALLSIWYIILKYGMPEAMPFGTSIFDICDKLGLVVTCDEKSSVKELFEKQRVGVDALNTSHHAGRQGPLSWAERRRNLGQRIIGLWLKAAVPVIIIDGPETAPGAGKYSQIDARARAHNPLTVVPTKDKDAFYDAGQPWWSRDVIGDNFQRWRVEFAADCQEAQTVAIICCRGEAEAALAWLESDQEIGGRTSLSCLDKGAVSDKDWFGYAGLEALRLKRGYKNPSKRWWEVHRRYDVLKGLGLATDDSMRCLLFLLGINDIPPPVEAILPRAARAVAAKAAFDSAYGGANASSAATQAYRTIRRQRLDAALETLSFVQRLAAAAKRHGHDGALAVLILLARRDDNDTSLCSDEDYQKYVLKFLGEPRENGQRSFSRNVLVRQLEAYDEEARNGGARAACGVGASDATKKRLRNSVREAAFPRRIIDAKSAPKALEWASGLFGGNLLPKKGEPDYAKIVQKFRDVRKLYKNDDSD</sequence>
<organism evidence="1 2">
    <name type="scientific">Pelagomonas calceolata</name>
    <dbReference type="NCBI Taxonomy" id="35677"/>
    <lineage>
        <taxon>Eukaryota</taxon>
        <taxon>Sar</taxon>
        <taxon>Stramenopiles</taxon>
        <taxon>Ochrophyta</taxon>
        <taxon>Pelagophyceae</taxon>
        <taxon>Pelagomonadales</taxon>
        <taxon>Pelagomonadaceae</taxon>
        <taxon>Pelagomonas</taxon>
    </lineage>
</organism>
<dbReference type="Proteomes" id="UP000789595">
    <property type="component" value="Unassembled WGS sequence"/>
</dbReference>
<keyword evidence="2" id="KW-1185">Reference proteome</keyword>
<evidence type="ECO:0000313" key="1">
    <source>
        <dbReference type="EMBL" id="CAH0372911.1"/>
    </source>
</evidence>